<evidence type="ECO:0000313" key="1">
    <source>
        <dbReference type="EMBL" id="BAK95562.1"/>
    </source>
</evidence>
<name>A0AAN1SIR4_TETHN</name>
<dbReference type="Proteomes" id="UP000002663">
    <property type="component" value="Chromosome"/>
</dbReference>
<dbReference type="Gene3D" id="3.10.450.620">
    <property type="entry name" value="JHP933, nucleotidyltransferase-like core domain"/>
    <property type="match status" value="1"/>
</dbReference>
<evidence type="ECO:0000313" key="2">
    <source>
        <dbReference type="Proteomes" id="UP000002663"/>
    </source>
</evidence>
<accession>A0AAN1SIR4</accession>
<reference evidence="1 2" key="1">
    <citation type="submission" date="2011-01" db="EMBL/GenBank/DDBJ databases">
        <title>Whole genome sequence of Tetragenococcus halophilus NBRC 12172.</title>
        <authorList>
            <person name="Nakazawa H."/>
            <person name="Omata S."/>
            <person name="Koga C."/>
            <person name="Watanabe Y."/>
            <person name="Katano Y."/>
            <person name="Ito N."/>
            <person name="Tsukatani N."/>
            <person name="Ankai A."/>
            <person name="Oguchi A."/>
            <person name="Fukui S."/>
            <person name="Yashiro I."/>
            <person name="Kamata S."/>
            <person name="Hashimoto Y."/>
            <person name="Yamazaki J."/>
            <person name="Taguchi H."/>
            <person name="Tanaka A."/>
            <person name="Koyama T."/>
            <person name="Ichige A."/>
            <person name="Hanya Y."/>
            <person name="Tanikawa S."/>
            <person name="Yamazaki S."/>
            <person name="Fujita N."/>
        </authorList>
    </citation>
    <scope>NUCLEOTIDE SEQUENCE [LARGE SCALE GENOMIC DNA]</scope>
    <source>
        <strain evidence="2">DSM 20338 / JCM 20259 / NCIMB 9735 / NBRC 12172</strain>
    </source>
</reference>
<dbReference type="EMBL" id="AP012046">
    <property type="protein sequence ID" value="BAK95562.1"/>
    <property type="molecule type" value="Genomic_DNA"/>
</dbReference>
<protein>
    <recommendedName>
        <fullName evidence="3">Nucleotidyl transferase AbiEii/AbiGii toxin family protein</fullName>
    </recommendedName>
</protein>
<dbReference type="KEGG" id="thl:TEH_22350"/>
<organism evidence="1 2">
    <name type="scientific">Tetragenococcus halophilus (strain DSM 20338 / JCM 20259 / NCIMB 9735 / NBRC 12172)</name>
    <name type="common">Pediococcus halophilus</name>
    <dbReference type="NCBI Taxonomy" id="945021"/>
    <lineage>
        <taxon>Bacteria</taxon>
        <taxon>Bacillati</taxon>
        <taxon>Bacillota</taxon>
        <taxon>Bacilli</taxon>
        <taxon>Lactobacillales</taxon>
        <taxon>Enterococcaceae</taxon>
        <taxon>Tetragenococcus</taxon>
    </lineage>
</organism>
<sequence length="295" mass="34418">MLSKQKMKNLIRQKAKETGLPFQQLYGLYAMDQFVAQLSETEYSKHLTVKGGFLLTTSYGLENRATGDLDFTVKGLDLNEENIKEMVNSLQTPDGEYKFDFKGLRETREAFDYNGYELKLMFNNGNVKIPLNVDLTTGEDLIEMDTDEKVRSVFTDEEYSITGYPVEQILTDKFYTLMAYGEIDDSNSRMKDYYDLYLLTKAKLDIDLDKVNVGLDKTMNQRDNAIEAEDYDRILEYLKQSNKQKEMWSNFEVSKPYAEGISFDEVMDQIQEFLDDLVEVRKQNYIDIDFEIDEI</sequence>
<proteinExistence type="predicted"/>
<dbReference type="AlphaFoldDB" id="A0AAN1SIR4"/>
<gene>
    <name evidence="1" type="ordered locus">TEH_22350</name>
</gene>
<dbReference type="InterPro" id="IPR014942">
    <property type="entry name" value="AbiEii"/>
</dbReference>
<dbReference type="Pfam" id="PF08843">
    <property type="entry name" value="AbiEii"/>
    <property type="match status" value="1"/>
</dbReference>
<evidence type="ECO:0008006" key="3">
    <source>
        <dbReference type="Google" id="ProtNLM"/>
    </source>
</evidence>